<dbReference type="PROSITE" id="PS50928">
    <property type="entry name" value="ABC_TM1"/>
    <property type="match status" value="1"/>
</dbReference>
<dbReference type="PANTHER" id="PTHR30193">
    <property type="entry name" value="ABC TRANSPORTER PERMEASE PROTEIN"/>
    <property type="match status" value="1"/>
</dbReference>
<dbReference type="SUPFAM" id="SSF161098">
    <property type="entry name" value="MetI-like"/>
    <property type="match status" value="1"/>
</dbReference>
<dbReference type="GO" id="GO:0005886">
    <property type="term" value="C:plasma membrane"/>
    <property type="evidence" value="ECO:0007669"/>
    <property type="project" value="UniProtKB-SubCell"/>
</dbReference>
<keyword evidence="5 7" id="KW-1133">Transmembrane helix</keyword>
<dbReference type="Proteomes" id="UP000642748">
    <property type="component" value="Unassembled WGS sequence"/>
</dbReference>
<dbReference type="Pfam" id="PF00528">
    <property type="entry name" value="BPD_transp_1"/>
    <property type="match status" value="1"/>
</dbReference>
<gene>
    <name evidence="9" type="ORF">Raf01_65480</name>
</gene>
<dbReference type="GO" id="GO:0055085">
    <property type="term" value="P:transmembrane transport"/>
    <property type="evidence" value="ECO:0007669"/>
    <property type="project" value="InterPro"/>
</dbReference>
<dbReference type="AlphaFoldDB" id="A0A8J3QXJ4"/>
<organism evidence="9 10">
    <name type="scientific">Rugosimonospora africana</name>
    <dbReference type="NCBI Taxonomy" id="556532"/>
    <lineage>
        <taxon>Bacteria</taxon>
        <taxon>Bacillati</taxon>
        <taxon>Actinomycetota</taxon>
        <taxon>Actinomycetes</taxon>
        <taxon>Micromonosporales</taxon>
        <taxon>Micromonosporaceae</taxon>
        <taxon>Rugosimonospora</taxon>
    </lineage>
</organism>
<protein>
    <submittedName>
        <fullName evidence="9">Sugar ABC transporter permease</fullName>
    </submittedName>
</protein>
<feature type="transmembrane region" description="Helical" evidence="7">
    <location>
        <begin position="209"/>
        <end position="231"/>
    </location>
</feature>
<comment type="similarity">
    <text evidence="7">Belongs to the binding-protein-dependent transport system permease family.</text>
</comment>
<proteinExistence type="inferred from homology"/>
<feature type="transmembrane region" description="Helical" evidence="7">
    <location>
        <begin position="73"/>
        <end position="92"/>
    </location>
</feature>
<dbReference type="InterPro" id="IPR035906">
    <property type="entry name" value="MetI-like_sf"/>
</dbReference>
<sequence>MVMRHGKYPFVIGFLVVPVLLYAVFVISPYVQAFYYAFTDWHGIAAHPKLVGFANFTKLFHDSVFWKAAEHNIMLLLALPLITIAIALFLAFMLNVGGGSRGGTRSGVWGSKFYRVVFFLPQVLSLAIIAVLFQEILRPDNSGAINSIVHALGFSNIGFLTNPTLSMWTIIGVLVWQAVGFYVVLFSAGMSSIPGDIYEAAEMDGASRIVLFFRVTLPLLFDTIQVAWVYLGIAAFDAFALVNILTVDNGGPDGATTVLANEIYRDAFVYSRFGYASAMGVVLFFLTLTFAVLTLRLSRRESIEY</sequence>
<evidence type="ECO:0000256" key="5">
    <source>
        <dbReference type="ARBA" id="ARBA00022989"/>
    </source>
</evidence>
<comment type="subcellular location">
    <subcellularLocation>
        <location evidence="1 7">Cell membrane</location>
        <topology evidence="1 7">Multi-pass membrane protein</topology>
    </subcellularLocation>
</comment>
<dbReference type="CDD" id="cd06261">
    <property type="entry name" value="TM_PBP2"/>
    <property type="match status" value="1"/>
</dbReference>
<keyword evidence="10" id="KW-1185">Reference proteome</keyword>
<reference evidence="9" key="1">
    <citation type="submission" date="2021-01" db="EMBL/GenBank/DDBJ databases">
        <title>Whole genome shotgun sequence of Rugosimonospora africana NBRC 104875.</title>
        <authorList>
            <person name="Komaki H."/>
            <person name="Tamura T."/>
        </authorList>
    </citation>
    <scope>NUCLEOTIDE SEQUENCE</scope>
    <source>
        <strain evidence="9">NBRC 104875</strain>
    </source>
</reference>
<evidence type="ECO:0000256" key="6">
    <source>
        <dbReference type="ARBA" id="ARBA00023136"/>
    </source>
</evidence>
<feature type="domain" description="ABC transmembrane type-1" evidence="8">
    <location>
        <begin position="69"/>
        <end position="294"/>
    </location>
</feature>
<keyword evidence="3" id="KW-1003">Cell membrane</keyword>
<evidence type="ECO:0000256" key="3">
    <source>
        <dbReference type="ARBA" id="ARBA00022475"/>
    </source>
</evidence>
<dbReference type="Gene3D" id="1.10.3720.10">
    <property type="entry name" value="MetI-like"/>
    <property type="match status" value="1"/>
</dbReference>
<feature type="transmembrane region" description="Helical" evidence="7">
    <location>
        <begin position="165"/>
        <end position="188"/>
    </location>
</feature>
<evidence type="ECO:0000256" key="4">
    <source>
        <dbReference type="ARBA" id="ARBA00022692"/>
    </source>
</evidence>
<evidence type="ECO:0000259" key="8">
    <source>
        <dbReference type="PROSITE" id="PS50928"/>
    </source>
</evidence>
<feature type="transmembrane region" description="Helical" evidence="7">
    <location>
        <begin position="12"/>
        <end position="31"/>
    </location>
</feature>
<evidence type="ECO:0000256" key="2">
    <source>
        <dbReference type="ARBA" id="ARBA00022448"/>
    </source>
</evidence>
<feature type="transmembrane region" description="Helical" evidence="7">
    <location>
        <begin position="113"/>
        <end position="133"/>
    </location>
</feature>
<dbReference type="PANTHER" id="PTHR30193:SF41">
    <property type="entry name" value="DIACETYLCHITOBIOSE UPTAKE SYSTEM PERMEASE PROTEIN NGCF"/>
    <property type="match status" value="1"/>
</dbReference>
<evidence type="ECO:0000313" key="9">
    <source>
        <dbReference type="EMBL" id="GIH18376.1"/>
    </source>
</evidence>
<keyword evidence="6 7" id="KW-0472">Membrane</keyword>
<evidence type="ECO:0000256" key="7">
    <source>
        <dbReference type="RuleBase" id="RU363032"/>
    </source>
</evidence>
<evidence type="ECO:0000256" key="1">
    <source>
        <dbReference type="ARBA" id="ARBA00004651"/>
    </source>
</evidence>
<keyword evidence="4 7" id="KW-0812">Transmembrane</keyword>
<evidence type="ECO:0000313" key="10">
    <source>
        <dbReference type="Proteomes" id="UP000642748"/>
    </source>
</evidence>
<feature type="transmembrane region" description="Helical" evidence="7">
    <location>
        <begin position="273"/>
        <end position="295"/>
    </location>
</feature>
<dbReference type="InterPro" id="IPR000515">
    <property type="entry name" value="MetI-like"/>
</dbReference>
<dbReference type="EMBL" id="BONZ01000066">
    <property type="protein sequence ID" value="GIH18376.1"/>
    <property type="molecule type" value="Genomic_DNA"/>
</dbReference>
<accession>A0A8J3QXJ4</accession>
<name>A0A8J3QXJ4_9ACTN</name>
<keyword evidence="2 7" id="KW-0813">Transport</keyword>
<comment type="caution">
    <text evidence="9">The sequence shown here is derived from an EMBL/GenBank/DDBJ whole genome shotgun (WGS) entry which is preliminary data.</text>
</comment>
<dbReference type="InterPro" id="IPR051393">
    <property type="entry name" value="ABC_transporter_permease"/>
</dbReference>